<protein>
    <submittedName>
        <fullName evidence="3">Vacuolar protein sorting-associated protein ist1</fullName>
    </submittedName>
</protein>
<dbReference type="Gene3D" id="1.20.1260.60">
    <property type="entry name" value="Vacuolar protein sorting-associated protein Ist1"/>
    <property type="match status" value="1"/>
</dbReference>
<dbReference type="FunFam" id="1.20.1260.60:FF:000002">
    <property type="entry name" value="Vacuolar protein sorting-associated protein IST1"/>
    <property type="match status" value="1"/>
</dbReference>
<dbReference type="Proteomes" id="UP001151518">
    <property type="component" value="Unassembled WGS sequence"/>
</dbReference>
<dbReference type="InterPro" id="IPR042277">
    <property type="entry name" value="IST1-like"/>
</dbReference>
<organism evidence="3 4">
    <name type="scientific">Coemansia spiralis</name>
    <dbReference type="NCBI Taxonomy" id="417178"/>
    <lineage>
        <taxon>Eukaryota</taxon>
        <taxon>Fungi</taxon>
        <taxon>Fungi incertae sedis</taxon>
        <taxon>Zoopagomycota</taxon>
        <taxon>Kickxellomycotina</taxon>
        <taxon>Kickxellomycetes</taxon>
        <taxon>Kickxellales</taxon>
        <taxon>Kickxellaceae</taxon>
        <taxon>Coemansia</taxon>
    </lineage>
</organism>
<evidence type="ECO:0000313" key="4">
    <source>
        <dbReference type="Proteomes" id="UP001151518"/>
    </source>
</evidence>
<reference evidence="3" key="1">
    <citation type="submission" date="2022-07" db="EMBL/GenBank/DDBJ databases">
        <title>Phylogenomic reconstructions and comparative analyses of Kickxellomycotina fungi.</title>
        <authorList>
            <person name="Reynolds N.K."/>
            <person name="Stajich J.E."/>
            <person name="Barry K."/>
            <person name="Grigoriev I.V."/>
            <person name="Crous P."/>
            <person name="Smith M.E."/>
        </authorList>
    </citation>
    <scope>NUCLEOTIDE SEQUENCE</scope>
    <source>
        <strain evidence="3">NRRL 3115</strain>
    </source>
</reference>
<accession>A0A9W8GEQ9</accession>
<dbReference type="EMBL" id="JANBTW010000003">
    <property type="protein sequence ID" value="KAJ2680708.1"/>
    <property type="molecule type" value="Genomic_DNA"/>
</dbReference>
<dbReference type="InterPro" id="IPR005061">
    <property type="entry name" value="Ist1"/>
</dbReference>
<evidence type="ECO:0000313" key="3">
    <source>
        <dbReference type="EMBL" id="KAJ2680708.1"/>
    </source>
</evidence>
<evidence type="ECO:0000256" key="1">
    <source>
        <dbReference type="ARBA" id="ARBA00005536"/>
    </source>
</evidence>
<sequence length="333" mass="36612">MQFPTQKFKVQLRLAIKRLRLYQAKQGSLNSKSRREIASLLEIGKVASATIRVENIIREDFNIEALEIVELFCELLTARIGLIDQSRTVDPGISDAVSSIIYASTRLDVKELAVLRDMLTAKYGKEIVMSAMDNDDNSVSPKLVQKLSVQAPPAELIKMYLKEIANAYHVNWRPEGEEDSDKSSSGSPGGGTKELSSPTKASAPVLVLKEEALTTDETKAADSKMEEEVNNNYSEPTPKHTQGPKSASGSTEQLPSVPQEEAENTADTTSNDKPDTETRKPMAVTDDLAPPSQQSNAKRPIVVVHAKTKAKQPDDGLPSLEDLQRRFEALKRP</sequence>
<feature type="compositionally biased region" description="Basic and acidic residues" evidence="2">
    <location>
        <begin position="270"/>
        <end position="280"/>
    </location>
</feature>
<dbReference type="PANTHER" id="PTHR12161:SF5">
    <property type="entry name" value="IST1 HOMOLOG"/>
    <property type="match status" value="1"/>
</dbReference>
<feature type="compositionally biased region" description="Basic and acidic residues" evidence="2">
    <location>
        <begin position="208"/>
        <end position="227"/>
    </location>
</feature>
<comment type="similarity">
    <text evidence="1">Belongs to the IST1 family.</text>
</comment>
<dbReference type="AlphaFoldDB" id="A0A9W8GEQ9"/>
<evidence type="ECO:0000256" key="2">
    <source>
        <dbReference type="SAM" id="MobiDB-lite"/>
    </source>
</evidence>
<feature type="region of interest" description="Disordered" evidence="2">
    <location>
        <begin position="174"/>
        <end position="302"/>
    </location>
</feature>
<gene>
    <name evidence="3" type="primary">IST1</name>
    <name evidence="3" type="ORF">GGI25_000343</name>
</gene>
<name>A0A9W8GEQ9_9FUNG</name>
<proteinExistence type="inferred from homology"/>
<dbReference type="OrthoDB" id="29853at2759"/>
<comment type="caution">
    <text evidence="3">The sequence shown here is derived from an EMBL/GenBank/DDBJ whole genome shotgun (WGS) entry which is preliminary data.</text>
</comment>
<dbReference type="Pfam" id="PF03398">
    <property type="entry name" value="Ist1"/>
    <property type="match status" value="1"/>
</dbReference>
<dbReference type="GO" id="GO:0015031">
    <property type="term" value="P:protein transport"/>
    <property type="evidence" value="ECO:0007669"/>
    <property type="project" value="InterPro"/>
</dbReference>
<feature type="compositionally biased region" description="Polar residues" evidence="2">
    <location>
        <begin position="230"/>
        <end position="256"/>
    </location>
</feature>
<dbReference type="PANTHER" id="PTHR12161">
    <property type="entry name" value="IST1 FAMILY MEMBER"/>
    <property type="match status" value="1"/>
</dbReference>